<dbReference type="PANTHER" id="PTHR23248:SF9">
    <property type="entry name" value="PHOSPHOLIPID SCRAMBLASE"/>
    <property type="match status" value="1"/>
</dbReference>
<keyword evidence="2" id="KW-0449">Lipoprotein</keyword>
<dbReference type="AlphaFoldDB" id="A0A6A4WNM8"/>
<comment type="cofactor">
    <cofactor evidence="2">
        <name>Ca(2+)</name>
        <dbReference type="ChEBI" id="CHEBI:29108"/>
    </cofactor>
</comment>
<gene>
    <name evidence="3" type="primary">PLSCR2_6</name>
    <name evidence="3" type="ORF">FJT64_023023</name>
</gene>
<sequence>MWENSAIGVCAVTEQPESAAGGGSNVPPGLEYLVCTDTLIVSQKVELAEAIVGVETANKYTVKNGAGQHVYFAVEDSSGALPTCCSYLRAFNIRVMDSSNRHEVLHLRRPLRCQNCCYPCWQQELEVSAQGRLLGTVRQRWSLLRPLLVVCRPDGSEALHVRGPALRWAACCGSDFSVLSADDGEELGFITKTWSGLARELFTDSDRYGIVFPEDLEVDVKATLLGAAFLIDFMFFESSLCIGDCGCCMVC</sequence>
<comment type="caution">
    <text evidence="3">The sequence shown here is derived from an EMBL/GenBank/DDBJ whole genome shotgun (WGS) entry which is preliminary data.</text>
</comment>
<dbReference type="GO" id="GO:0005886">
    <property type="term" value="C:plasma membrane"/>
    <property type="evidence" value="ECO:0007669"/>
    <property type="project" value="TreeGrafter"/>
</dbReference>
<dbReference type="InterPro" id="IPR025659">
    <property type="entry name" value="Tubby-like_C"/>
</dbReference>
<dbReference type="GO" id="GO:0017128">
    <property type="term" value="F:phospholipid scramblase activity"/>
    <property type="evidence" value="ECO:0007669"/>
    <property type="project" value="InterPro"/>
</dbReference>
<evidence type="ECO:0000313" key="3">
    <source>
        <dbReference type="EMBL" id="KAF0305330.1"/>
    </source>
</evidence>
<keyword evidence="4" id="KW-1185">Reference proteome</keyword>
<dbReference type="InterPro" id="IPR005552">
    <property type="entry name" value="Scramblase"/>
</dbReference>
<keyword evidence="2" id="KW-0106">Calcium</keyword>
<dbReference type="OrthoDB" id="191150at2759"/>
<accession>A0A6A4WNM8</accession>
<protein>
    <recommendedName>
        <fullName evidence="2">Phospholipid scramblase</fullName>
    </recommendedName>
</protein>
<dbReference type="Pfam" id="PF03803">
    <property type="entry name" value="Scramblase"/>
    <property type="match status" value="1"/>
</dbReference>
<reference evidence="3 4" key="1">
    <citation type="submission" date="2019-07" db="EMBL/GenBank/DDBJ databases">
        <title>Draft genome assembly of a fouling barnacle, Amphibalanus amphitrite (Darwin, 1854): The first reference genome for Thecostraca.</title>
        <authorList>
            <person name="Kim W."/>
        </authorList>
    </citation>
    <scope>NUCLEOTIDE SEQUENCE [LARGE SCALE GENOMIC DNA]</scope>
    <source>
        <strain evidence="3">SNU_AA5</strain>
        <tissue evidence="3">Soma without cirri and trophi</tissue>
    </source>
</reference>
<comment type="similarity">
    <text evidence="1 2">Belongs to the phospholipid scramblase family.</text>
</comment>
<evidence type="ECO:0000256" key="1">
    <source>
        <dbReference type="ARBA" id="ARBA00005350"/>
    </source>
</evidence>
<evidence type="ECO:0000313" key="4">
    <source>
        <dbReference type="Proteomes" id="UP000440578"/>
    </source>
</evidence>
<name>A0A6A4WNM8_AMPAM</name>
<dbReference type="EMBL" id="VIIS01000762">
    <property type="protein sequence ID" value="KAF0305330.1"/>
    <property type="molecule type" value="Genomic_DNA"/>
</dbReference>
<dbReference type="SUPFAM" id="SSF54518">
    <property type="entry name" value="Tubby C-terminal domain-like"/>
    <property type="match status" value="1"/>
</dbReference>
<dbReference type="PANTHER" id="PTHR23248">
    <property type="entry name" value="PHOSPHOLIPID SCRAMBLASE-RELATED"/>
    <property type="match status" value="1"/>
</dbReference>
<keyword evidence="2" id="KW-0564">Palmitate</keyword>
<organism evidence="3 4">
    <name type="scientific">Amphibalanus amphitrite</name>
    <name type="common">Striped barnacle</name>
    <name type="synonym">Balanus amphitrite</name>
    <dbReference type="NCBI Taxonomy" id="1232801"/>
    <lineage>
        <taxon>Eukaryota</taxon>
        <taxon>Metazoa</taxon>
        <taxon>Ecdysozoa</taxon>
        <taxon>Arthropoda</taxon>
        <taxon>Crustacea</taxon>
        <taxon>Multicrustacea</taxon>
        <taxon>Cirripedia</taxon>
        <taxon>Thoracica</taxon>
        <taxon>Thoracicalcarea</taxon>
        <taxon>Balanomorpha</taxon>
        <taxon>Balanoidea</taxon>
        <taxon>Balanidae</taxon>
        <taxon>Amphibalaninae</taxon>
        <taxon>Amphibalanus</taxon>
    </lineage>
</organism>
<dbReference type="Proteomes" id="UP000440578">
    <property type="component" value="Unassembled WGS sequence"/>
</dbReference>
<evidence type="ECO:0000256" key="2">
    <source>
        <dbReference type="RuleBase" id="RU363116"/>
    </source>
</evidence>
<proteinExistence type="inferred from homology"/>
<comment type="function">
    <text evidence="2">May mediate accelerated ATP-independent bidirectional transbilayer migration of phospholipids upon binding calcium ions that results in a loss of phospholipid asymmetry in the plasma membrane.</text>
</comment>